<comment type="caution">
    <text evidence="1">The sequence shown here is derived from an EMBL/GenBank/DDBJ whole genome shotgun (WGS) entry which is preliminary data.</text>
</comment>
<reference evidence="2" key="1">
    <citation type="submission" date="2018-05" db="EMBL/GenBank/DDBJ databases">
        <authorList>
            <person name="Li Y."/>
        </authorList>
    </citation>
    <scope>NUCLEOTIDE SEQUENCE [LARGE SCALE GENOMIC DNA]</scope>
    <source>
        <strain evidence="2">sk1b4</strain>
    </source>
</reference>
<proteinExistence type="predicted"/>
<protein>
    <recommendedName>
        <fullName evidence="3">Phage portal protein</fullName>
    </recommendedName>
</protein>
<dbReference type="OrthoDB" id="1780383at2"/>
<keyword evidence="2" id="KW-1185">Reference proteome</keyword>
<evidence type="ECO:0000313" key="2">
    <source>
        <dbReference type="Proteomes" id="UP000245283"/>
    </source>
</evidence>
<accession>A0A2V1K430</accession>
<dbReference type="RefSeq" id="WP_109093862.1">
    <property type="nucleotide sequence ID" value="NZ_QETB01000004.1"/>
</dbReference>
<evidence type="ECO:0000313" key="1">
    <source>
        <dbReference type="EMBL" id="PWF26035.1"/>
    </source>
</evidence>
<dbReference type="InterPro" id="IPR021145">
    <property type="entry name" value="Portal_protein_SPP1_Gp6-like"/>
</dbReference>
<gene>
    <name evidence="1" type="ORF">DD236_08040</name>
</gene>
<name>A0A2V1K430_9ACTO</name>
<organism evidence="1 2">
    <name type="scientific">Ancrocorticia populi</name>
    <dbReference type="NCBI Taxonomy" id="2175228"/>
    <lineage>
        <taxon>Bacteria</taxon>
        <taxon>Bacillati</taxon>
        <taxon>Actinomycetota</taxon>
        <taxon>Actinomycetes</taxon>
        <taxon>Actinomycetales</taxon>
        <taxon>Actinomycetaceae</taxon>
        <taxon>Ancrocorticia</taxon>
    </lineage>
</organism>
<evidence type="ECO:0008006" key="3">
    <source>
        <dbReference type="Google" id="ProtNLM"/>
    </source>
</evidence>
<dbReference type="EMBL" id="QETB01000004">
    <property type="protein sequence ID" value="PWF26035.1"/>
    <property type="molecule type" value="Genomic_DNA"/>
</dbReference>
<dbReference type="Proteomes" id="UP000245283">
    <property type="component" value="Unassembled WGS sequence"/>
</dbReference>
<dbReference type="AlphaFoldDB" id="A0A2V1K430"/>
<dbReference type="Pfam" id="PF05133">
    <property type="entry name" value="SPP1_portal"/>
    <property type="match status" value="1"/>
</dbReference>
<sequence length="429" mass="46816">MLTELLQKLDAPAGRFAQLDRYYAGRQPMAFLSPESREDLGDRMTRMAVNIPRLAVTSLTERLRVIGFSKDGSPASEVWADWIGNDMDQLSVVAHREALTLGSSYVIVWADEAGNPTVSVESARQVAVVRDPGTRRITAAVKRWETDKTTEAVLYGPDEIIHYRADHTGGVTGSQFHVAETIPNPLGMVPVVALRNSDRLLDDGVSEMEDLLPLVDALNKVLADMMVSSEYYARPRRWATGLELEEDEEGNAINPIPNSNRAMISESPDTKFGQLPAADLSSYESSVRVLTSQIMAVSGLPSHYLPTLTSNPPNADSMRAAEASLSARASARCAQFGRAWEDVARLMVAIRTGQDPENVDVRIEWADTTTRSVAQEADATVKLYQAGLLPASEALARLGYSDDEIEAIRTARRAEALDNAGTDLQGLLS</sequence>